<dbReference type="InterPro" id="IPR046341">
    <property type="entry name" value="SET_dom_sf"/>
</dbReference>
<organism evidence="10 11">
    <name type="scientific">Parasitella parasitica</name>
    <dbReference type="NCBI Taxonomy" id="35722"/>
    <lineage>
        <taxon>Eukaryota</taxon>
        <taxon>Fungi</taxon>
        <taxon>Fungi incertae sedis</taxon>
        <taxon>Mucoromycota</taxon>
        <taxon>Mucoromycotina</taxon>
        <taxon>Mucoromycetes</taxon>
        <taxon>Mucorales</taxon>
        <taxon>Mucorineae</taxon>
        <taxon>Mucoraceae</taxon>
        <taxon>Parasitella</taxon>
    </lineage>
</organism>
<evidence type="ECO:0008006" key="12">
    <source>
        <dbReference type="Google" id="ProtNLM"/>
    </source>
</evidence>
<name>A0A0B7MVC3_9FUNG</name>
<proteinExistence type="predicted"/>
<keyword evidence="6" id="KW-0949">S-adenosyl-L-methionine</keyword>
<keyword evidence="7" id="KW-0156">Chromatin regulator</keyword>
<evidence type="ECO:0000256" key="3">
    <source>
        <dbReference type="ARBA" id="ARBA00022454"/>
    </source>
</evidence>
<dbReference type="GO" id="GO:0005694">
    <property type="term" value="C:chromosome"/>
    <property type="evidence" value="ECO:0007669"/>
    <property type="project" value="UniProtKB-SubCell"/>
</dbReference>
<reference evidence="10 11" key="1">
    <citation type="submission" date="2014-09" db="EMBL/GenBank/DDBJ databases">
        <authorList>
            <person name="Ellenberger Sabrina"/>
        </authorList>
    </citation>
    <scope>NUCLEOTIDE SEQUENCE [LARGE SCALE GENOMIC DNA]</scope>
    <source>
        <strain evidence="10 11">CBS 412.66</strain>
    </source>
</reference>
<keyword evidence="8" id="KW-0539">Nucleus</keyword>
<dbReference type="GO" id="GO:0042799">
    <property type="term" value="F:histone H4K20 methyltransferase activity"/>
    <property type="evidence" value="ECO:0007669"/>
    <property type="project" value="TreeGrafter"/>
</dbReference>
<protein>
    <recommendedName>
        <fullName evidence="12">SET domain-containing protein</fullName>
    </recommendedName>
</protein>
<feature type="region of interest" description="Disordered" evidence="9">
    <location>
        <begin position="241"/>
        <end position="267"/>
    </location>
</feature>
<evidence type="ECO:0000256" key="1">
    <source>
        <dbReference type="ARBA" id="ARBA00004123"/>
    </source>
</evidence>
<keyword evidence="4" id="KW-0489">Methyltransferase</keyword>
<dbReference type="STRING" id="35722.A0A0B7MVC3"/>
<dbReference type="PANTHER" id="PTHR12977">
    <property type="entry name" value="SUPPRESSOR OF VARIEGATION 4-20-RELATED"/>
    <property type="match status" value="1"/>
</dbReference>
<evidence type="ECO:0000256" key="4">
    <source>
        <dbReference type="ARBA" id="ARBA00022603"/>
    </source>
</evidence>
<sequence length="501" mass="57290">MDFSILSRHDDILASYFLDNLYLWFKTVRMNSDSICATGEQQMAIDAIRQMANLTGSQTVVVNNGVKQFLQFPYFKEYVSKLSVKEAKYFDNHLRRYLYMFSHQAGFEVSSTTRYTGTMEACILATKDWKVGEVVTCCAGAITELTKEDDAKLKREGRDFSVMVSTRRKCTCLFLGPARFMNFMLAGPNSITFKVQRDIKCGEEMTVYYADHYFAKLDHRLTLLYAFHRLQEGSFYVEKSDSEATEKDDAISPKTPPEDENIHMRRRSGRAKKDVDYIYRDILNPPRIKKVAISKPKKVESAGCSNIPLYEITNGKALEQTVLAMTIEDVKVKPRPSKKPKQVEMDLKFICNEPQPNHWVTIPAHHDCGLYTQVPWQYEKLFQAQQEMLECSEEFIGQLIHLPLPPLKSQFSNRYHPGGTEGIITFDKEMAQLYQWIDDQSDISDSEGSIVTDLNVATCCETAKDFRTFPIVRLSNCIVATKVNTFVSLSLAKYKNLGVAT</sequence>
<evidence type="ECO:0000256" key="5">
    <source>
        <dbReference type="ARBA" id="ARBA00022679"/>
    </source>
</evidence>
<keyword evidence="5" id="KW-0808">Transferase</keyword>
<keyword evidence="11" id="KW-1185">Reference proteome</keyword>
<dbReference type="PANTHER" id="PTHR12977:SF4">
    <property type="entry name" value="HISTONE-LYSINE N-METHYLTRANSFERASE KMT5B"/>
    <property type="match status" value="1"/>
</dbReference>
<dbReference type="Gene3D" id="1.10.10.1700">
    <property type="entry name" value="Histone-lysine N-methyltransferase"/>
    <property type="match status" value="1"/>
</dbReference>
<feature type="compositionally biased region" description="Basic and acidic residues" evidence="9">
    <location>
        <begin position="241"/>
        <end position="263"/>
    </location>
</feature>
<evidence type="ECO:0000256" key="7">
    <source>
        <dbReference type="ARBA" id="ARBA00022853"/>
    </source>
</evidence>
<evidence type="ECO:0000256" key="8">
    <source>
        <dbReference type="ARBA" id="ARBA00023242"/>
    </source>
</evidence>
<dbReference type="GO" id="GO:0005634">
    <property type="term" value="C:nucleus"/>
    <property type="evidence" value="ECO:0007669"/>
    <property type="project" value="UniProtKB-SubCell"/>
</dbReference>
<accession>A0A0B7MVC3</accession>
<dbReference type="InterPro" id="IPR041938">
    <property type="entry name" value="Hist-Lys_N-MTase_N"/>
</dbReference>
<dbReference type="AlphaFoldDB" id="A0A0B7MVC3"/>
<dbReference type="Proteomes" id="UP000054107">
    <property type="component" value="Unassembled WGS sequence"/>
</dbReference>
<dbReference type="Gene3D" id="2.170.270.10">
    <property type="entry name" value="SET domain"/>
    <property type="match status" value="1"/>
</dbReference>
<evidence type="ECO:0000313" key="11">
    <source>
        <dbReference type="Proteomes" id="UP000054107"/>
    </source>
</evidence>
<comment type="subcellular location">
    <subcellularLocation>
        <location evidence="2">Chromosome</location>
    </subcellularLocation>
    <subcellularLocation>
        <location evidence="1">Nucleus</location>
    </subcellularLocation>
</comment>
<dbReference type="InterPro" id="IPR039977">
    <property type="entry name" value="Suv4-20/Set9"/>
</dbReference>
<dbReference type="GO" id="GO:0032259">
    <property type="term" value="P:methylation"/>
    <property type="evidence" value="ECO:0007669"/>
    <property type="project" value="UniProtKB-KW"/>
</dbReference>
<dbReference type="SUPFAM" id="SSF82199">
    <property type="entry name" value="SET domain"/>
    <property type="match status" value="1"/>
</dbReference>
<dbReference type="OrthoDB" id="6627536at2759"/>
<dbReference type="EMBL" id="LN721083">
    <property type="protein sequence ID" value="CEP09072.1"/>
    <property type="molecule type" value="Genomic_DNA"/>
</dbReference>
<keyword evidence="3" id="KW-0158">Chromosome</keyword>
<evidence type="ECO:0000256" key="9">
    <source>
        <dbReference type="SAM" id="MobiDB-lite"/>
    </source>
</evidence>
<evidence type="ECO:0000313" key="10">
    <source>
        <dbReference type="EMBL" id="CEP09072.1"/>
    </source>
</evidence>
<evidence type="ECO:0000256" key="2">
    <source>
        <dbReference type="ARBA" id="ARBA00004286"/>
    </source>
</evidence>
<evidence type="ECO:0000256" key="6">
    <source>
        <dbReference type="ARBA" id="ARBA00022691"/>
    </source>
</evidence>
<gene>
    <name evidence="10" type="primary">PARPA_02526.1 scaffold 4843</name>
</gene>